<dbReference type="Proteomes" id="UP000676336">
    <property type="component" value="Unassembled WGS sequence"/>
</dbReference>
<dbReference type="Pfam" id="PF19259">
    <property type="entry name" value="Ty3_capsid"/>
    <property type="match status" value="1"/>
</dbReference>
<accession>A0A8S3JV49</accession>
<gene>
    <name evidence="2" type="ORF">SMN809_LOCUS83472</name>
</gene>
<proteinExistence type="predicted"/>
<feature type="non-terminal residue" evidence="2">
    <location>
        <position position="183"/>
    </location>
</feature>
<protein>
    <recommendedName>
        <fullName evidence="1">Ty3 transposon capsid-like protein domain-containing protein</fullName>
    </recommendedName>
</protein>
<dbReference type="PANTHER" id="PTHR33194">
    <property type="entry name" value="ZINC KNUCKLE DOMAINCONTAINING PROTEIN"/>
    <property type="match status" value="1"/>
</dbReference>
<sequence length="183" mass="21312">TIDKLSRDPVINDLRKAIVTDFIKNPKVFRGNKDDVTKWLEEIDHLMQTAHIPIDNRLDLISYALRGDALQWYRNNRSALTNWKVFIHEIKKAFTSSFCEEVAFKTLESYAQSENQSVRNFYNEVLKLCKKADVSMSESTKLKNLLNKVKPSIQLEVRKKKPKTTAEFLEYATEIEELLQLSS</sequence>
<comment type="caution">
    <text evidence="2">The sequence shown here is derived from an EMBL/GenBank/DDBJ whole genome shotgun (WGS) entry which is preliminary data.</text>
</comment>
<evidence type="ECO:0000313" key="3">
    <source>
        <dbReference type="Proteomes" id="UP000676336"/>
    </source>
</evidence>
<dbReference type="AlphaFoldDB" id="A0A8S3JV49"/>
<organism evidence="2 3">
    <name type="scientific">Rotaria magnacalcarata</name>
    <dbReference type="NCBI Taxonomy" id="392030"/>
    <lineage>
        <taxon>Eukaryota</taxon>
        <taxon>Metazoa</taxon>
        <taxon>Spiralia</taxon>
        <taxon>Gnathifera</taxon>
        <taxon>Rotifera</taxon>
        <taxon>Eurotatoria</taxon>
        <taxon>Bdelloidea</taxon>
        <taxon>Philodinida</taxon>
        <taxon>Philodinidae</taxon>
        <taxon>Rotaria</taxon>
    </lineage>
</organism>
<reference evidence="2" key="1">
    <citation type="submission" date="2021-02" db="EMBL/GenBank/DDBJ databases">
        <authorList>
            <person name="Nowell W R."/>
        </authorList>
    </citation>
    <scope>NUCLEOTIDE SEQUENCE</scope>
</reference>
<dbReference type="InterPro" id="IPR045358">
    <property type="entry name" value="Ty3_capsid"/>
</dbReference>
<dbReference type="PANTHER" id="PTHR33194:SF4">
    <property type="entry name" value="CCHC-TYPE DOMAIN-CONTAINING PROTEIN"/>
    <property type="match status" value="1"/>
</dbReference>
<dbReference type="EMBL" id="CAJOBI010355651">
    <property type="protein sequence ID" value="CAF5223737.1"/>
    <property type="molecule type" value="Genomic_DNA"/>
</dbReference>
<name>A0A8S3JV49_9BILA</name>
<evidence type="ECO:0000313" key="2">
    <source>
        <dbReference type="EMBL" id="CAF5223737.1"/>
    </source>
</evidence>
<feature type="non-terminal residue" evidence="2">
    <location>
        <position position="1"/>
    </location>
</feature>
<feature type="domain" description="Ty3 transposon capsid-like protein" evidence="1">
    <location>
        <begin position="19"/>
        <end position="178"/>
    </location>
</feature>
<evidence type="ECO:0000259" key="1">
    <source>
        <dbReference type="Pfam" id="PF19259"/>
    </source>
</evidence>